<evidence type="ECO:0000256" key="2">
    <source>
        <dbReference type="SAM" id="MobiDB-lite"/>
    </source>
</evidence>
<dbReference type="EMBL" id="JAMKFB020000189">
    <property type="protein sequence ID" value="KAL0152618.1"/>
    <property type="molecule type" value="Genomic_DNA"/>
</dbReference>
<dbReference type="AlphaFoldDB" id="A0ABD0MRD6"/>
<dbReference type="PANTHER" id="PTHR37984:SF5">
    <property type="entry name" value="PROTEIN NYNRIN-LIKE"/>
    <property type="match status" value="1"/>
</dbReference>
<feature type="domain" description="Integrase catalytic" evidence="4">
    <location>
        <begin position="238"/>
        <end position="354"/>
    </location>
</feature>
<evidence type="ECO:0000259" key="4">
    <source>
        <dbReference type="PROSITE" id="PS50994"/>
    </source>
</evidence>
<keyword evidence="6" id="KW-1185">Reference proteome</keyword>
<dbReference type="InterPro" id="IPR023780">
    <property type="entry name" value="Chromo_domain"/>
</dbReference>
<evidence type="ECO:0000256" key="1">
    <source>
        <dbReference type="ARBA" id="ARBA00004123"/>
    </source>
</evidence>
<evidence type="ECO:0000313" key="6">
    <source>
        <dbReference type="Proteomes" id="UP001529510"/>
    </source>
</evidence>
<sequence length="573" mass="64274">MQVDNTRLSCTERNHRLSSGLCLYCCKNGHFIHNCPVKPPRPVVSIIQSEVEMTNLTLIPVTLQFILGSPWLHLHTPELSWDPCDVICWNGQCYDQCLSNLPLPRSIPLPLASTQVKVQNQNSLQKSQRSMWRSKLRLGNRQPLVYHLIGHRTVPSSCCLEPDFPKGKFHQLISISISPVPRLCHQRRGRVNLNILSGTPLPTKLSNDSRPSLAPLSQAVSEPPLLSPQISRLWTSRQQTDPLAPSSSVLVVHGQIFQIIQACSVKAAFLNSPGLQLRKTALKGFPIALKTAKQLFQHVFRNFGLPEEIVSDRGPQFISHVWKAFFKLLGISVNLSSGYHTQINSQTERKIQELVLDQPSIYTVDEILDSRWLGGSLEYLIDWEEYGPEKRSWIAREDVFDPTLLPEFHRSHPDRPAPRSRGCPQRRVRASGAVPGRGATSTFHVTSSTAHPLSPHYIKDSHPQSITVWSTVHYPYVNSIPLFASSVGLSRDLPGLLVDFPHTDSQLQLNTYKDLQVRFIIAQPILALHITTLSIKLLFGLHLTSASGLIPVVTETPLQHNAATNFNFGLIRR</sequence>
<dbReference type="Gene3D" id="2.40.50.40">
    <property type="match status" value="1"/>
</dbReference>
<dbReference type="PROSITE" id="PS50013">
    <property type="entry name" value="CHROMO_2"/>
    <property type="match status" value="1"/>
</dbReference>
<evidence type="ECO:0000259" key="3">
    <source>
        <dbReference type="PROSITE" id="PS50013"/>
    </source>
</evidence>
<dbReference type="SUPFAM" id="SSF57756">
    <property type="entry name" value="Retrovirus zinc finger-like domains"/>
    <property type="match status" value="1"/>
</dbReference>
<name>A0ABD0MRD6_CIRMR</name>
<dbReference type="GO" id="GO:0005634">
    <property type="term" value="C:nucleus"/>
    <property type="evidence" value="ECO:0007669"/>
    <property type="project" value="UniProtKB-SubCell"/>
</dbReference>
<dbReference type="SUPFAM" id="SSF53098">
    <property type="entry name" value="Ribonuclease H-like"/>
    <property type="match status" value="1"/>
</dbReference>
<dbReference type="InterPro" id="IPR001584">
    <property type="entry name" value="Integrase_cat-core"/>
</dbReference>
<dbReference type="InterPro" id="IPR000953">
    <property type="entry name" value="Chromo/chromo_shadow_dom"/>
</dbReference>
<dbReference type="Gene3D" id="3.30.420.10">
    <property type="entry name" value="Ribonuclease H-like superfamily/Ribonuclease H"/>
    <property type="match status" value="1"/>
</dbReference>
<comment type="caution">
    <text evidence="5">The sequence shown here is derived from an EMBL/GenBank/DDBJ whole genome shotgun (WGS) entry which is preliminary data.</text>
</comment>
<evidence type="ECO:0000313" key="5">
    <source>
        <dbReference type="EMBL" id="KAL0152618.1"/>
    </source>
</evidence>
<comment type="subcellular location">
    <subcellularLocation>
        <location evidence="1">Nucleus</location>
    </subcellularLocation>
</comment>
<proteinExistence type="predicted"/>
<gene>
    <name evidence="5" type="ORF">M9458_052341</name>
</gene>
<dbReference type="InterPro" id="IPR050951">
    <property type="entry name" value="Retrovirus_Pol_polyprotein"/>
</dbReference>
<feature type="region of interest" description="Disordered" evidence="2">
    <location>
        <begin position="406"/>
        <end position="438"/>
    </location>
</feature>
<dbReference type="InterPro" id="IPR036397">
    <property type="entry name" value="RNaseH_sf"/>
</dbReference>
<feature type="compositionally biased region" description="Basic and acidic residues" evidence="2">
    <location>
        <begin position="407"/>
        <end position="417"/>
    </location>
</feature>
<dbReference type="Pfam" id="PF00385">
    <property type="entry name" value="Chromo"/>
    <property type="match status" value="1"/>
</dbReference>
<reference evidence="5 6" key="1">
    <citation type="submission" date="2024-05" db="EMBL/GenBank/DDBJ databases">
        <title>Genome sequencing and assembly of Indian major carp, Cirrhinus mrigala (Hamilton, 1822).</title>
        <authorList>
            <person name="Mohindra V."/>
            <person name="Chowdhury L.M."/>
            <person name="Lal K."/>
            <person name="Jena J.K."/>
        </authorList>
    </citation>
    <scope>NUCLEOTIDE SEQUENCE [LARGE SCALE GENOMIC DNA]</scope>
    <source>
        <strain evidence="5">CM1030</strain>
        <tissue evidence="5">Blood</tissue>
    </source>
</reference>
<dbReference type="SMART" id="SM00298">
    <property type="entry name" value="CHROMO"/>
    <property type="match status" value="1"/>
</dbReference>
<dbReference type="InterPro" id="IPR016197">
    <property type="entry name" value="Chromo-like_dom_sf"/>
</dbReference>
<dbReference type="PANTHER" id="PTHR37984">
    <property type="entry name" value="PROTEIN CBG26694"/>
    <property type="match status" value="1"/>
</dbReference>
<dbReference type="InterPro" id="IPR012337">
    <property type="entry name" value="RNaseH-like_sf"/>
</dbReference>
<organism evidence="5 6">
    <name type="scientific">Cirrhinus mrigala</name>
    <name type="common">Mrigala</name>
    <dbReference type="NCBI Taxonomy" id="683832"/>
    <lineage>
        <taxon>Eukaryota</taxon>
        <taxon>Metazoa</taxon>
        <taxon>Chordata</taxon>
        <taxon>Craniata</taxon>
        <taxon>Vertebrata</taxon>
        <taxon>Euteleostomi</taxon>
        <taxon>Actinopterygii</taxon>
        <taxon>Neopterygii</taxon>
        <taxon>Teleostei</taxon>
        <taxon>Ostariophysi</taxon>
        <taxon>Cypriniformes</taxon>
        <taxon>Cyprinidae</taxon>
        <taxon>Labeoninae</taxon>
        <taxon>Labeonini</taxon>
        <taxon>Cirrhinus</taxon>
    </lineage>
</organism>
<dbReference type="Proteomes" id="UP001529510">
    <property type="component" value="Unassembled WGS sequence"/>
</dbReference>
<protein>
    <recommendedName>
        <fullName evidence="7">Integrase catalytic domain-containing protein</fullName>
    </recommendedName>
</protein>
<dbReference type="PROSITE" id="PS50994">
    <property type="entry name" value="INTEGRASE"/>
    <property type="match status" value="1"/>
</dbReference>
<dbReference type="SUPFAM" id="SSF54160">
    <property type="entry name" value="Chromo domain-like"/>
    <property type="match status" value="1"/>
</dbReference>
<accession>A0ABD0MRD6</accession>
<dbReference type="InterPro" id="IPR036875">
    <property type="entry name" value="Znf_CCHC_sf"/>
</dbReference>
<feature type="domain" description="Chromo" evidence="3">
    <location>
        <begin position="362"/>
        <end position="420"/>
    </location>
</feature>
<evidence type="ECO:0008006" key="7">
    <source>
        <dbReference type="Google" id="ProtNLM"/>
    </source>
</evidence>